<name>A0A4U8YGK3_9BACT</name>
<sequence>MVIKRIRQAAQTNEHGHEMLSEAEAGIMAEEMGLAVGTVYEAALEAGIWPERYVRNAGSFSCDEQRRLMGKVVAVAGCGGLGGYIAQFLARMGVGRLLLFDPDVFEASNLNRQVFATRETLGSGKAEAARAALAAVNPSVSVTAHRLDVTGDEAHPHLTCADLMADGLDTLGDRARLSELARDLGIPMVHATISGFEARVMVFWPEGPSFGELFGAEAESTAEAVLGTPAVTPAVAAGLQCTQIIGTLLGHISPAQATMVHMDLMSMRSEVFHF</sequence>
<dbReference type="PANTHER" id="PTHR43267:SF1">
    <property type="entry name" value="TRNA THREONYLCARBAMOYLADENOSINE DEHYDRATASE"/>
    <property type="match status" value="1"/>
</dbReference>
<feature type="domain" description="THIF-type NAD/FAD binding fold" evidence="1">
    <location>
        <begin position="54"/>
        <end position="271"/>
    </location>
</feature>
<dbReference type="Pfam" id="PF00899">
    <property type="entry name" value="ThiF"/>
    <property type="match status" value="1"/>
</dbReference>
<evidence type="ECO:0000313" key="3">
    <source>
        <dbReference type="Proteomes" id="UP000507962"/>
    </source>
</evidence>
<dbReference type="AlphaFoldDB" id="A0A4U8YGK3"/>
<evidence type="ECO:0000259" key="1">
    <source>
        <dbReference type="Pfam" id="PF00899"/>
    </source>
</evidence>
<gene>
    <name evidence="2" type="ORF">MSL71_1270</name>
</gene>
<keyword evidence="3" id="KW-1185">Reference proteome</keyword>
<dbReference type="Gene3D" id="3.40.50.720">
    <property type="entry name" value="NAD(P)-binding Rossmann-like Domain"/>
    <property type="match status" value="1"/>
</dbReference>
<dbReference type="SUPFAM" id="SSF69572">
    <property type="entry name" value="Activating enzymes of the ubiquitin-like proteins"/>
    <property type="match status" value="1"/>
</dbReference>
<dbReference type="GO" id="GO:0008641">
    <property type="term" value="F:ubiquitin-like modifier activating enzyme activity"/>
    <property type="evidence" value="ECO:0007669"/>
    <property type="project" value="InterPro"/>
</dbReference>
<dbReference type="EMBL" id="CAADHO010000001">
    <property type="protein sequence ID" value="VFQ42506.1"/>
    <property type="molecule type" value="Genomic_DNA"/>
</dbReference>
<dbReference type="InterPro" id="IPR000594">
    <property type="entry name" value="ThiF_NAD_FAD-bd"/>
</dbReference>
<dbReference type="PANTHER" id="PTHR43267">
    <property type="entry name" value="TRNA THREONYLCARBAMOYLADENOSINE DEHYDRATASE"/>
    <property type="match status" value="1"/>
</dbReference>
<dbReference type="Proteomes" id="UP000507962">
    <property type="component" value="Unassembled WGS sequence"/>
</dbReference>
<dbReference type="GO" id="GO:0061503">
    <property type="term" value="F:tRNA threonylcarbamoyladenosine dehydratase"/>
    <property type="evidence" value="ECO:0007669"/>
    <property type="project" value="TreeGrafter"/>
</dbReference>
<dbReference type="RefSeq" id="WP_180136751.1">
    <property type="nucleotide sequence ID" value="NZ_CAADHO010000001.1"/>
</dbReference>
<evidence type="ECO:0000313" key="2">
    <source>
        <dbReference type="EMBL" id="VFQ42506.1"/>
    </source>
</evidence>
<proteinExistence type="predicted"/>
<accession>A0A4U8YGK3</accession>
<protein>
    <submittedName>
        <fullName evidence="2">Thif-type nad/fad binding fold</fullName>
    </submittedName>
</protein>
<dbReference type="InterPro" id="IPR045886">
    <property type="entry name" value="ThiF/MoeB/HesA"/>
</dbReference>
<reference evidence="2 3" key="1">
    <citation type="submission" date="2019-03" db="EMBL/GenBank/DDBJ databases">
        <authorList>
            <person name="Nijsse B."/>
        </authorList>
    </citation>
    <scope>NUCLEOTIDE SEQUENCE [LARGE SCALE GENOMIC DNA]</scope>
    <source>
        <strain evidence="2">Desulfoluna butyratoxydans MSL71</strain>
    </source>
</reference>
<organism evidence="2 3">
    <name type="scientific">Desulfoluna butyratoxydans</name>
    <dbReference type="NCBI Taxonomy" id="231438"/>
    <lineage>
        <taxon>Bacteria</taxon>
        <taxon>Pseudomonadati</taxon>
        <taxon>Thermodesulfobacteriota</taxon>
        <taxon>Desulfobacteria</taxon>
        <taxon>Desulfobacterales</taxon>
        <taxon>Desulfolunaceae</taxon>
        <taxon>Desulfoluna</taxon>
    </lineage>
</organism>
<dbReference type="GO" id="GO:0061504">
    <property type="term" value="P:cyclic threonylcarbamoyladenosine biosynthetic process"/>
    <property type="evidence" value="ECO:0007669"/>
    <property type="project" value="TreeGrafter"/>
</dbReference>
<dbReference type="InterPro" id="IPR035985">
    <property type="entry name" value="Ubiquitin-activating_enz"/>
</dbReference>